<accession>A0ABV5B5V8</accession>
<dbReference type="RefSeq" id="WP_375524574.1">
    <property type="nucleotide sequence ID" value="NZ_JBHILM010000006.1"/>
</dbReference>
<keyword evidence="6 7" id="KW-0472">Membrane</keyword>
<dbReference type="PANTHER" id="PTHR32309:SF13">
    <property type="entry name" value="FERRIC ENTEROBACTIN TRANSPORT PROTEIN FEPE"/>
    <property type="match status" value="1"/>
</dbReference>
<dbReference type="Proteomes" id="UP001580407">
    <property type="component" value="Unassembled WGS sequence"/>
</dbReference>
<feature type="transmembrane region" description="Helical" evidence="7">
    <location>
        <begin position="20"/>
        <end position="39"/>
    </location>
</feature>
<dbReference type="PANTHER" id="PTHR32309">
    <property type="entry name" value="TYROSINE-PROTEIN KINASE"/>
    <property type="match status" value="1"/>
</dbReference>
<evidence type="ECO:0000256" key="7">
    <source>
        <dbReference type="SAM" id="Phobius"/>
    </source>
</evidence>
<sequence>MMEPSMGIKEYAAVLRKRLWLIAACVIVVTFATGIYSYFFTNPSYQAFSKIIVNKSKESKLDLNEVNLNIQLVNTYKEIVLTYTVMDRVVKKHPELGLTADQLIGKIKIGTVNDSQVMTLSTQDRSYDNAIKTVNAVTSVFKETVPTIMSVDNVEILSEAKNAYDVSPNPILNVVIAFIVALMLSVGTAFLLEYLDDTVKSEADITELLGVPTFAVVAVIMRDDLIPQDQKLNKQNLEGSPYATVNS</sequence>
<evidence type="ECO:0000256" key="4">
    <source>
        <dbReference type="ARBA" id="ARBA00022692"/>
    </source>
</evidence>
<evidence type="ECO:0000256" key="5">
    <source>
        <dbReference type="ARBA" id="ARBA00022989"/>
    </source>
</evidence>
<evidence type="ECO:0000313" key="9">
    <source>
        <dbReference type="EMBL" id="MFB5680779.1"/>
    </source>
</evidence>
<evidence type="ECO:0000256" key="2">
    <source>
        <dbReference type="ARBA" id="ARBA00006683"/>
    </source>
</evidence>
<comment type="subcellular location">
    <subcellularLocation>
        <location evidence="1">Cell membrane</location>
        <topology evidence="1">Multi-pass membrane protein</topology>
    </subcellularLocation>
</comment>
<feature type="domain" description="Polysaccharide chain length determinant N-terminal" evidence="8">
    <location>
        <begin position="8"/>
        <end position="92"/>
    </location>
</feature>
<reference evidence="9 10" key="1">
    <citation type="submission" date="2024-09" db="EMBL/GenBank/DDBJ databases">
        <authorList>
            <person name="Ruan L."/>
        </authorList>
    </citation>
    <scope>NUCLEOTIDE SEQUENCE [LARGE SCALE GENOMIC DNA]</scope>
    <source>
        <strain evidence="9 10">D33</strain>
    </source>
</reference>
<evidence type="ECO:0000259" key="8">
    <source>
        <dbReference type="Pfam" id="PF02706"/>
    </source>
</evidence>
<gene>
    <name evidence="9" type="ORF">ACE3NQ_07640</name>
</gene>
<evidence type="ECO:0000256" key="1">
    <source>
        <dbReference type="ARBA" id="ARBA00004651"/>
    </source>
</evidence>
<dbReference type="EMBL" id="JBHILM010000006">
    <property type="protein sequence ID" value="MFB5680779.1"/>
    <property type="molecule type" value="Genomic_DNA"/>
</dbReference>
<proteinExistence type="inferred from homology"/>
<name>A0ABV5B5V8_9BACL</name>
<comment type="caution">
    <text evidence="9">The sequence shown here is derived from an EMBL/GenBank/DDBJ whole genome shotgun (WGS) entry which is preliminary data.</text>
</comment>
<evidence type="ECO:0000256" key="6">
    <source>
        <dbReference type="ARBA" id="ARBA00023136"/>
    </source>
</evidence>
<keyword evidence="10" id="KW-1185">Reference proteome</keyword>
<dbReference type="InterPro" id="IPR050445">
    <property type="entry name" value="Bact_polysacc_biosynth/exp"/>
</dbReference>
<organism evidence="9 10">
    <name type="scientific">Paenibacillus terreus</name>
    <dbReference type="NCBI Taxonomy" id="1387834"/>
    <lineage>
        <taxon>Bacteria</taxon>
        <taxon>Bacillati</taxon>
        <taxon>Bacillota</taxon>
        <taxon>Bacilli</taxon>
        <taxon>Bacillales</taxon>
        <taxon>Paenibacillaceae</taxon>
        <taxon>Paenibacillus</taxon>
    </lineage>
</organism>
<evidence type="ECO:0000256" key="3">
    <source>
        <dbReference type="ARBA" id="ARBA00022475"/>
    </source>
</evidence>
<dbReference type="InterPro" id="IPR003856">
    <property type="entry name" value="LPS_length_determ_N"/>
</dbReference>
<keyword evidence="4 7" id="KW-0812">Transmembrane</keyword>
<keyword evidence="5 7" id="KW-1133">Transmembrane helix</keyword>
<keyword evidence="3" id="KW-1003">Cell membrane</keyword>
<dbReference type="Pfam" id="PF02706">
    <property type="entry name" value="Wzz"/>
    <property type="match status" value="1"/>
</dbReference>
<evidence type="ECO:0000313" key="10">
    <source>
        <dbReference type="Proteomes" id="UP001580407"/>
    </source>
</evidence>
<protein>
    <submittedName>
        <fullName evidence="9">YveK family protein</fullName>
    </submittedName>
</protein>
<comment type="similarity">
    <text evidence="2">Belongs to the CpsC/CapA family.</text>
</comment>
<feature type="transmembrane region" description="Helical" evidence="7">
    <location>
        <begin position="171"/>
        <end position="192"/>
    </location>
</feature>